<dbReference type="Gene3D" id="3.50.50.60">
    <property type="entry name" value="FAD/NAD(P)-binding domain"/>
    <property type="match status" value="1"/>
</dbReference>
<evidence type="ECO:0000259" key="8">
    <source>
        <dbReference type="Pfam" id="PF01593"/>
    </source>
</evidence>
<dbReference type="NCBIfam" id="TIGR00562">
    <property type="entry name" value="proto_IX_ox"/>
    <property type="match status" value="1"/>
</dbReference>
<dbReference type="STRING" id="1192034.CAP_7270"/>
<evidence type="ECO:0000256" key="4">
    <source>
        <dbReference type="ARBA" id="ARBA00023002"/>
    </source>
</evidence>
<dbReference type="OrthoDB" id="20837at2"/>
<evidence type="ECO:0000313" key="9">
    <source>
        <dbReference type="EMBL" id="EYF02341.1"/>
    </source>
</evidence>
<dbReference type="Gene3D" id="3.90.660.20">
    <property type="entry name" value="Protoporphyrinogen oxidase, mitochondrial, domain 2"/>
    <property type="match status" value="1"/>
</dbReference>
<dbReference type="Gene3D" id="1.10.3110.10">
    <property type="entry name" value="protoporphyrinogen ix oxidase, domain 3"/>
    <property type="match status" value="1"/>
</dbReference>
<dbReference type="InterPro" id="IPR050464">
    <property type="entry name" value="Zeta_carotene_desat/Oxidored"/>
</dbReference>
<dbReference type="SUPFAM" id="SSF51905">
    <property type="entry name" value="FAD/NAD(P)-binding domain"/>
    <property type="match status" value="1"/>
</dbReference>
<dbReference type="RefSeq" id="WP_052376411.1">
    <property type="nucleotide sequence ID" value="NZ_ASRX01000062.1"/>
</dbReference>
<comment type="caution">
    <text evidence="9">The sequence shown here is derived from an EMBL/GenBank/DDBJ whole genome shotgun (WGS) entry which is preliminary data.</text>
</comment>
<evidence type="ECO:0000256" key="3">
    <source>
        <dbReference type="ARBA" id="ARBA00022827"/>
    </source>
</evidence>
<dbReference type="GO" id="GO:0006783">
    <property type="term" value="P:heme biosynthetic process"/>
    <property type="evidence" value="ECO:0007669"/>
    <property type="project" value="UniProtKB-KW"/>
</dbReference>
<dbReference type="InterPro" id="IPR004572">
    <property type="entry name" value="Protoporphyrinogen_oxidase"/>
</dbReference>
<dbReference type="InterPro" id="IPR002937">
    <property type="entry name" value="Amino_oxidase"/>
</dbReference>
<protein>
    <submittedName>
        <fullName evidence="9">Protoporphyrinogen IX oxidase, aerobic, HemY</fullName>
    </submittedName>
</protein>
<organism evidence="9 10">
    <name type="scientific">Chondromyces apiculatus DSM 436</name>
    <dbReference type="NCBI Taxonomy" id="1192034"/>
    <lineage>
        <taxon>Bacteria</taxon>
        <taxon>Pseudomonadati</taxon>
        <taxon>Myxococcota</taxon>
        <taxon>Polyangia</taxon>
        <taxon>Polyangiales</taxon>
        <taxon>Polyangiaceae</taxon>
        <taxon>Chondromyces</taxon>
    </lineage>
</organism>
<dbReference type="PANTHER" id="PTHR42923">
    <property type="entry name" value="PROTOPORPHYRINOGEN OXIDASE"/>
    <property type="match status" value="1"/>
</dbReference>
<reference evidence="9 10" key="1">
    <citation type="submission" date="2013-05" db="EMBL/GenBank/DDBJ databases">
        <title>Genome assembly of Chondromyces apiculatus DSM 436.</title>
        <authorList>
            <person name="Sharma G."/>
            <person name="Khatri I."/>
            <person name="Kaur C."/>
            <person name="Mayilraj S."/>
            <person name="Subramanian S."/>
        </authorList>
    </citation>
    <scope>NUCLEOTIDE SEQUENCE [LARGE SCALE GENOMIC DNA]</scope>
    <source>
        <strain evidence="9 10">DSM 436</strain>
    </source>
</reference>
<proteinExistence type="predicted"/>
<sequence>MTVRKVVIAGGGITGLTVAYRLLAAARSGESPAVEVTLLEARPTLGGNIRTERTGGFVLDGGPDAWVVAKPHASDLCRELGLGDRLVDTVGRNRRVYLPRQGKLHAMPEGLVLTVPTRVLPFAGTPLLSWSAKARMGMDLLLPRRRAEEDESIGSFIRRRLGEEAVEQLAEPLLGGIYAGDVESLSIRSTFPQLAAMEKKHGSMILGALALRRARESGPERGSASAFHSLLGGVGELVDVLARRVERAGGRILTGSRIEAITRAAGVHGAGPGATPELSAEDPGPRYLVRVGGRAEPVPADEVVVALPAYAAADAVSGLDLDIAAALRLMPYESTATVLLGYRRSDVPHPLDAVGAIIPRPEGRRALALTFASSKWPGRAPDDAALLRVFLGGHRDPHVLANSDEELIALACEELRTLLGVTARPLLSRTFRFDRASAQPLVGHTERLGVLRRHVARHPGLHFAGAAFDGIGIPDCIRQATEVARAILSGGPRSPEKRENGIPQPRT</sequence>
<evidence type="ECO:0000313" key="10">
    <source>
        <dbReference type="Proteomes" id="UP000019678"/>
    </source>
</evidence>
<accession>A0A017T198</accession>
<dbReference type="AlphaFoldDB" id="A0A017T198"/>
<dbReference type="PANTHER" id="PTHR42923:SF3">
    <property type="entry name" value="PROTOPORPHYRINOGEN OXIDASE"/>
    <property type="match status" value="1"/>
</dbReference>
<keyword evidence="2" id="KW-0285">Flavoprotein</keyword>
<evidence type="ECO:0000256" key="5">
    <source>
        <dbReference type="ARBA" id="ARBA00023133"/>
    </source>
</evidence>
<gene>
    <name evidence="9" type="ORF">CAP_7270</name>
</gene>
<dbReference type="Pfam" id="PF01593">
    <property type="entry name" value="Amino_oxidase"/>
    <property type="match status" value="1"/>
</dbReference>
<evidence type="ECO:0000256" key="7">
    <source>
        <dbReference type="SAM" id="MobiDB-lite"/>
    </source>
</evidence>
<feature type="domain" description="Amine oxidase" evidence="8">
    <location>
        <begin position="13"/>
        <end position="488"/>
    </location>
</feature>
<keyword evidence="3" id="KW-0274">FAD</keyword>
<evidence type="ECO:0000256" key="1">
    <source>
        <dbReference type="ARBA" id="ARBA00001974"/>
    </source>
</evidence>
<comment type="cofactor">
    <cofactor evidence="1">
        <name>FAD</name>
        <dbReference type="ChEBI" id="CHEBI:57692"/>
    </cofactor>
</comment>
<dbReference type="eggNOG" id="COG1232">
    <property type="taxonomic scope" value="Bacteria"/>
</dbReference>
<dbReference type="SUPFAM" id="SSF54373">
    <property type="entry name" value="FAD-linked reductases, C-terminal domain"/>
    <property type="match status" value="1"/>
</dbReference>
<evidence type="ECO:0000256" key="2">
    <source>
        <dbReference type="ARBA" id="ARBA00022630"/>
    </source>
</evidence>
<dbReference type="InterPro" id="IPR036188">
    <property type="entry name" value="FAD/NAD-bd_sf"/>
</dbReference>
<feature type="region of interest" description="Disordered" evidence="7">
    <location>
        <begin position="488"/>
        <end position="507"/>
    </location>
</feature>
<name>A0A017T198_9BACT</name>
<keyword evidence="10" id="KW-1185">Reference proteome</keyword>
<evidence type="ECO:0000256" key="6">
    <source>
        <dbReference type="ARBA" id="ARBA00023444"/>
    </source>
</evidence>
<keyword evidence="5" id="KW-0350">Heme biosynthesis</keyword>
<keyword evidence="4" id="KW-0560">Oxidoreductase</keyword>
<comment type="pathway">
    <text evidence="6">Porphyrin-containing compound metabolism.</text>
</comment>
<dbReference type="GO" id="GO:0004729">
    <property type="term" value="F:oxygen-dependent protoporphyrinogen oxidase activity"/>
    <property type="evidence" value="ECO:0007669"/>
    <property type="project" value="InterPro"/>
</dbReference>
<dbReference type="Proteomes" id="UP000019678">
    <property type="component" value="Unassembled WGS sequence"/>
</dbReference>
<dbReference type="EMBL" id="ASRX01000062">
    <property type="protein sequence ID" value="EYF02341.1"/>
    <property type="molecule type" value="Genomic_DNA"/>
</dbReference>